<dbReference type="PANTHER" id="PTHR12110">
    <property type="entry name" value="HYDROXYPYRUVATE ISOMERASE"/>
    <property type="match status" value="1"/>
</dbReference>
<dbReference type="RefSeq" id="WP_136534630.1">
    <property type="nucleotide sequence ID" value="NZ_STGY01000043.1"/>
</dbReference>
<protein>
    <submittedName>
        <fullName evidence="2">Sugar phosphate isomerase/epimerase</fullName>
    </submittedName>
</protein>
<evidence type="ECO:0000313" key="3">
    <source>
        <dbReference type="Proteomes" id="UP000308760"/>
    </source>
</evidence>
<reference evidence="3" key="1">
    <citation type="submission" date="2019-04" db="EMBL/GenBank/DDBJ databases">
        <title>Nocardioides xinjiangensis sp. nov.</title>
        <authorList>
            <person name="Liu S."/>
        </authorList>
    </citation>
    <scope>NUCLEOTIDE SEQUENCE [LARGE SCALE GENOMIC DNA]</scope>
    <source>
        <strain evidence="3">18</strain>
    </source>
</reference>
<dbReference type="EMBL" id="STGY01000043">
    <property type="protein sequence ID" value="THV41487.1"/>
    <property type="molecule type" value="Genomic_DNA"/>
</dbReference>
<dbReference type="PANTHER" id="PTHR12110:SF41">
    <property type="entry name" value="INOSOSE DEHYDRATASE"/>
    <property type="match status" value="1"/>
</dbReference>
<feature type="domain" description="Xylose isomerase-like TIM barrel" evidence="1">
    <location>
        <begin position="24"/>
        <end position="253"/>
    </location>
</feature>
<evidence type="ECO:0000313" key="2">
    <source>
        <dbReference type="EMBL" id="THV41487.1"/>
    </source>
</evidence>
<sequence>MKLAIINDEVSQSLNAVISLSTAHAFHGVEIRSVWNTPPHRLNHDQCDRVRQMLADAGLVVAGYAPPVFKTPLPTNPASIADAVDSLRSALDLAVRLGSPSLRIFTFFRDGEPNPRAAAEMARSILRRVDIPETVQLNVETGTRTNTPDAATTYEFMEALDDARVGVLWDPGNGVFSGYAQGRDVLAEYALLRPFIRHVHVKDPAGRSGYVELGHGDISWPVVLDRLRADGYAGFLSLETHWRIGRVLTPHQRDEPWGDAFSADGEDASARCMKQLAQWVGVR</sequence>
<comment type="caution">
    <text evidence="2">The sequence shown here is derived from an EMBL/GenBank/DDBJ whole genome shotgun (WGS) entry which is preliminary data.</text>
</comment>
<dbReference type="SUPFAM" id="SSF51658">
    <property type="entry name" value="Xylose isomerase-like"/>
    <property type="match status" value="1"/>
</dbReference>
<organism evidence="2 3">
    <name type="scientific">Glycomyces buryatensis</name>
    <dbReference type="NCBI Taxonomy" id="2570927"/>
    <lineage>
        <taxon>Bacteria</taxon>
        <taxon>Bacillati</taxon>
        <taxon>Actinomycetota</taxon>
        <taxon>Actinomycetes</taxon>
        <taxon>Glycomycetales</taxon>
        <taxon>Glycomycetaceae</taxon>
        <taxon>Glycomyces</taxon>
    </lineage>
</organism>
<dbReference type="InterPro" id="IPR036237">
    <property type="entry name" value="Xyl_isomerase-like_sf"/>
</dbReference>
<keyword evidence="3" id="KW-1185">Reference proteome</keyword>
<keyword evidence="2" id="KW-0413">Isomerase</keyword>
<name>A0A4S8QAK0_9ACTN</name>
<dbReference type="GO" id="GO:0016853">
    <property type="term" value="F:isomerase activity"/>
    <property type="evidence" value="ECO:0007669"/>
    <property type="project" value="UniProtKB-KW"/>
</dbReference>
<accession>A0A4S8QAK0</accession>
<proteinExistence type="predicted"/>
<dbReference type="InterPro" id="IPR050312">
    <property type="entry name" value="IolE/XylAMocC-like"/>
</dbReference>
<dbReference type="InterPro" id="IPR013022">
    <property type="entry name" value="Xyl_isomerase-like_TIM-brl"/>
</dbReference>
<reference evidence="2 3" key="2">
    <citation type="submission" date="2019-05" db="EMBL/GenBank/DDBJ databases">
        <title>Glycomyces buryatensis sp. nov.</title>
        <authorList>
            <person name="Nikitina E."/>
        </authorList>
    </citation>
    <scope>NUCLEOTIDE SEQUENCE [LARGE SCALE GENOMIC DNA]</scope>
    <source>
        <strain evidence="2 3">18</strain>
    </source>
</reference>
<dbReference type="Gene3D" id="3.20.20.150">
    <property type="entry name" value="Divalent-metal-dependent TIM barrel enzymes"/>
    <property type="match status" value="1"/>
</dbReference>
<dbReference type="Proteomes" id="UP000308760">
    <property type="component" value="Unassembled WGS sequence"/>
</dbReference>
<gene>
    <name evidence="2" type="ORF">FAB82_11210</name>
</gene>
<dbReference type="AlphaFoldDB" id="A0A4S8QAK0"/>
<dbReference type="Pfam" id="PF01261">
    <property type="entry name" value="AP_endonuc_2"/>
    <property type="match status" value="1"/>
</dbReference>
<evidence type="ECO:0000259" key="1">
    <source>
        <dbReference type="Pfam" id="PF01261"/>
    </source>
</evidence>
<dbReference type="OrthoDB" id="9779184at2"/>